<evidence type="ECO:0000313" key="2">
    <source>
        <dbReference type="EMBL" id="GAA4418503.1"/>
    </source>
</evidence>
<proteinExistence type="predicted"/>
<keyword evidence="3" id="KW-1185">Reference proteome</keyword>
<accession>A0ABP8KX73</accession>
<organism evidence="2 3">
    <name type="scientific">Nibrella viscosa</name>
    <dbReference type="NCBI Taxonomy" id="1084524"/>
    <lineage>
        <taxon>Bacteria</taxon>
        <taxon>Pseudomonadati</taxon>
        <taxon>Bacteroidota</taxon>
        <taxon>Cytophagia</taxon>
        <taxon>Cytophagales</taxon>
        <taxon>Spirosomataceae</taxon>
        <taxon>Nibrella</taxon>
    </lineage>
</organism>
<protein>
    <submittedName>
        <fullName evidence="2">Uncharacterized protein</fullName>
    </submittedName>
</protein>
<dbReference type="EMBL" id="BAABHB010000017">
    <property type="protein sequence ID" value="GAA4418503.1"/>
    <property type="molecule type" value="Genomic_DNA"/>
</dbReference>
<feature type="compositionally biased region" description="Polar residues" evidence="1">
    <location>
        <begin position="29"/>
        <end position="54"/>
    </location>
</feature>
<sequence length="404" mass="45912">MYHQLILKTFFSRGVLFMVSLLPWMSVQSTSGNREPDTSSYSRQAVSADTTKPQRFTADWPRSHEKALNNLLKGFQRDLTAIIPIVNKTPNNGKVRDFVQVYFLSDTASIANHITPANMMPDKAIAPLAGKAVLKPGEFLRLLAGLYKSDLAYELDRDEMEIASLDSTKQELRQVHRYRLQLPVRVAGRPNRQMQVEVRDTLNVFALVYTDGKQNVRYARIQNIQQFGGSYTPPDPINPPTPPAPPVDPEKPNVPMITWTPAQKTNAVLQTANRLTKQVSDEEFEKIKSEFEGLFNPSGFINLTTVDGKTLELERTEFLIRARQQQVQYDLQQADIVFYDNFQVNALGKPYCRITTYHDVKQYDMRQLPITTTVTTASYIPVKNKPKNAPAGYWLLASVKLKEK</sequence>
<dbReference type="Proteomes" id="UP001500936">
    <property type="component" value="Unassembled WGS sequence"/>
</dbReference>
<reference evidence="3" key="1">
    <citation type="journal article" date="2019" name="Int. J. Syst. Evol. Microbiol.">
        <title>The Global Catalogue of Microorganisms (GCM) 10K type strain sequencing project: providing services to taxonomists for standard genome sequencing and annotation.</title>
        <authorList>
            <consortium name="The Broad Institute Genomics Platform"/>
            <consortium name="The Broad Institute Genome Sequencing Center for Infectious Disease"/>
            <person name="Wu L."/>
            <person name="Ma J."/>
        </authorList>
    </citation>
    <scope>NUCLEOTIDE SEQUENCE [LARGE SCALE GENOMIC DNA]</scope>
    <source>
        <strain evidence="3">JCM 17925</strain>
    </source>
</reference>
<feature type="region of interest" description="Disordered" evidence="1">
    <location>
        <begin position="29"/>
        <end position="57"/>
    </location>
</feature>
<comment type="caution">
    <text evidence="2">The sequence shown here is derived from an EMBL/GenBank/DDBJ whole genome shotgun (WGS) entry which is preliminary data.</text>
</comment>
<name>A0ABP8KX73_9BACT</name>
<evidence type="ECO:0000256" key="1">
    <source>
        <dbReference type="SAM" id="MobiDB-lite"/>
    </source>
</evidence>
<gene>
    <name evidence="2" type="ORF">GCM10023187_51980</name>
</gene>
<evidence type="ECO:0000313" key="3">
    <source>
        <dbReference type="Proteomes" id="UP001500936"/>
    </source>
</evidence>